<dbReference type="GO" id="GO:0043190">
    <property type="term" value="C:ATP-binding cassette (ABC) transporter complex"/>
    <property type="evidence" value="ECO:0007669"/>
    <property type="project" value="InterPro"/>
</dbReference>
<dbReference type="RefSeq" id="WP_158052608.1">
    <property type="nucleotide sequence ID" value="NZ_WBKB01000006.1"/>
</dbReference>
<evidence type="ECO:0000256" key="2">
    <source>
        <dbReference type="ARBA" id="ARBA00005695"/>
    </source>
</evidence>
<feature type="domain" description="Solute-binding protein family 5" evidence="6">
    <location>
        <begin position="90"/>
        <end position="497"/>
    </location>
</feature>
<dbReference type="GO" id="GO:0042597">
    <property type="term" value="C:periplasmic space"/>
    <property type="evidence" value="ECO:0007669"/>
    <property type="project" value="UniProtKB-ARBA"/>
</dbReference>
<keyword evidence="4 5" id="KW-0732">Signal</keyword>
<evidence type="ECO:0000313" key="7">
    <source>
        <dbReference type="EMBL" id="KAB1642153.1"/>
    </source>
</evidence>
<dbReference type="Pfam" id="PF00496">
    <property type="entry name" value="SBP_bac_5"/>
    <property type="match status" value="1"/>
</dbReference>
<dbReference type="OrthoDB" id="5240629at2"/>
<dbReference type="AlphaFoldDB" id="A0A7J5B9E6"/>
<dbReference type="InterPro" id="IPR000914">
    <property type="entry name" value="SBP_5_dom"/>
</dbReference>
<dbReference type="PANTHER" id="PTHR30290">
    <property type="entry name" value="PERIPLASMIC BINDING COMPONENT OF ABC TRANSPORTER"/>
    <property type="match status" value="1"/>
</dbReference>
<feature type="signal peptide" evidence="5">
    <location>
        <begin position="1"/>
        <end position="30"/>
    </location>
</feature>
<evidence type="ECO:0000256" key="3">
    <source>
        <dbReference type="ARBA" id="ARBA00022448"/>
    </source>
</evidence>
<dbReference type="Proteomes" id="UP000433493">
    <property type="component" value="Unassembled WGS sequence"/>
</dbReference>
<proteinExistence type="inferred from homology"/>
<keyword evidence="3" id="KW-0813">Transport</keyword>
<dbReference type="GO" id="GO:0015833">
    <property type="term" value="P:peptide transport"/>
    <property type="evidence" value="ECO:0007669"/>
    <property type="project" value="TreeGrafter"/>
</dbReference>
<evidence type="ECO:0000256" key="1">
    <source>
        <dbReference type="ARBA" id="ARBA00004196"/>
    </source>
</evidence>
<accession>A0A7J5B9E6</accession>
<dbReference type="PANTHER" id="PTHR30290:SF10">
    <property type="entry name" value="PERIPLASMIC OLIGOPEPTIDE-BINDING PROTEIN-RELATED"/>
    <property type="match status" value="1"/>
</dbReference>
<comment type="subcellular location">
    <subcellularLocation>
        <location evidence="1">Cell envelope</location>
    </subcellularLocation>
</comment>
<comment type="similarity">
    <text evidence="2">Belongs to the bacterial solute-binding protein 5 family.</text>
</comment>
<dbReference type="CDD" id="cd08506">
    <property type="entry name" value="PBP2_clavulanate_OppA2"/>
    <property type="match status" value="1"/>
</dbReference>
<sequence>MARTRKTGIAALFAVAALALSGCTGTFGEAAEPTGDDLYGGTLNVASMGDVDALDPLIAYTTEAWQVIRATTRQLITYSGSSEGIGNDTEIVPDLAESWDVSDDGLTYTFHLREGIHFSGATDREITANDFVYAIKRFPDPNANVSAITYYNNLFEGFEEYADKFAEVPVGDLGAVQEFHAENEISGVTALDDHTLELKLTKKSNDLLDILTLNFISPLPEEIVENYFADSLEFRQNYVSSGPYYISNYQPDQLLELTRVDGYDSAAVGDPRPAYADVISIDTTADSADAVAQKIQTGEADASLYVRAFPAQVIETYQNTQPENLHTSASGSAVFMSWNNSGDPQTEAQEALTDLTVRQSVNYAIDRGDLVRGLGGETAAIPSTEILTSTILGYNDENPYPTEGDRGDTEQAAALLQESGHEGLTLSIAYRSEAEYEKMATSIQASLEAAGYSVNLVPITGGFGGMSAFLSDPANGSQWDLAITTWSPDWQGNSASMTLGGWLNSDIAPGGTWNGVTYDNPELNEITQQAIGAEDPTDLWQQANALASEDLAWFPLVERVKTIPTTPQVANWTWSSLGNGPDFTSLSVQG</sequence>
<dbReference type="InterPro" id="IPR030678">
    <property type="entry name" value="Peptide/Ni-bd"/>
</dbReference>
<dbReference type="EMBL" id="WBKB01000006">
    <property type="protein sequence ID" value="KAB1642153.1"/>
    <property type="molecule type" value="Genomic_DNA"/>
</dbReference>
<reference evidence="7 8" key="1">
    <citation type="submission" date="2019-09" db="EMBL/GenBank/DDBJ databases">
        <title>Phylogeny of genus Pseudoclavibacter and closely related genus.</title>
        <authorList>
            <person name="Li Y."/>
        </authorList>
    </citation>
    <scope>NUCLEOTIDE SEQUENCE [LARGE SCALE GENOMIC DNA]</scope>
    <source>
        <strain evidence="7 8">KCTC 13959</strain>
    </source>
</reference>
<dbReference type="InterPro" id="IPR039424">
    <property type="entry name" value="SBP_5"/>
</dbReference>
<name>A0A7J5B9E6_9MICO</name>
<evidence type="ECO:0000259" key="6">
    <source>
        <dbReference type="Pfam" id="PF00496"/>
    </source>
</evidence>
<evidence type="ECO:0000313" key="8">
    <source>
        <dbReference type="Proteomes" id="UP000433493"/>
    </source>
</evidence>
<dbReference type="GO" id="GO:1904680">
    <property type="term" value="F:peptide transmembrane transporter activity"/>
    <property type="evidence" value="ECO:0007669"/>
    <property type="project" value="TreeGrafter"/>
</dbReference>
<keyword evidence="8" id="KW-1185">Reference proteome</keyword>
<protein>
    <submittedName>
        <fullName evidence="7">ABC transporter substrate-binding protein</fullName>
    </submittedName>
</protein>
<dbReference type="GO" id="GO:0030313">
    <property type="term" value="C:cell envelope"/>
    <property type="evidence" value="ECO:0007669"/>
    <property type="project" value="UniProtKB-SubCell"/>
</dbReference>
<evidence type="ECO:0000256" key="4">
    <source>
        <dbReference type="ARBA" id="ARBA00022729"/>
    </source>
</evidence>
<dbReference type="SUPFAM" id="SSF53850">
    <property type="entry name" value="Periplasmic binding protein-like II"/>
    <property type="match status" value="1"/>
</dbReference>
<dbReference type="Gene3D" id="3.40.190.10">
    <property type="entry name" value="Periplasmic binding protein-like II"/>
    <property type="match status" value="1"/>
</dbReference>
<comment type="caution">
    <text evidence="7">The sequence shown here is derived from an EMBL/GenBank/DDBJ whole genome shotgun (WGS) entry which is preliminary data.</text>
</comment>
<dbReference type="Gene3D" id="3.10.105.10">
    <property type="entry name" value="Dipeptide-binding Protein, Domain 3"/>
    <property type="match status" value="1"/>
</dbReference>
<evidence type="ECO:0000256" key="5">
    <source>
        <dbReference type="SAM" id="SignalP"/>
    </source>
</evidence>
<dbReference type="PROSITE" id="PS51257">
    <property type="entry name" value="PROKAR_LIPOPROTEIN"/>
    <property type="match status" value="1"/>
</dbReference>
<feature type="chain" id="PRO_5029798382" evidence="5">
    <location>
        <begin position="31"/>
        <end position="590"/>
    </location>
</feature>
<gene>
    <name evidence="7" type="ORF">F8O05_10020</name>
</gene>
<organism evidence="7 8">
    <name type="scientific">Gulosibacter chungangensis</name>
    <dbReference type="NCBI Taxonomy" id="979746"/>
    <lineage>
        <taxon>Bacteria</taxon>
        <taxon>Bacillati</taxon>
        <taxon>Actinomycetota</taxon>
        <taxon>Actinomycetes</taxon>
        <taxon>Micrococcales</taxon>
        <taxon>Microbacteriaceae</taxon>
        <taxon>Gulosibacter</taxon>
    </lineage>
</organism>
<dbReference type="PIRSF" id="PIRSF002741">
    <property type="entry name" value="MppA"/>
    <property type="match status" value="1"/>
</dbReference>